<accession>A0A8S5M1M7</accession>
<name>A0A8S5M1M7_9CAUD</name>
<reference evidence="1" key="1">
    <citation type="journal article" date="2021" name="Proc. Natl. Acad. Sci. U.S.A.">
        <title>A Catalog of Tens of Thousands of Viruses from Human Metagenomes Reveals Hidden Associations with Chronic Diseases.</title>
        <authorList>
            <person name="Tisza M.J."/>
            <person name="Buck C.B."/>
        </authorList>
    </citation>
    <scope>NUCLEOTIDE SEQUENCE</scope>
    <source>
        <strain evidence="1">CtIi96</strain>
    </source>
</reference>
<organism evidence="1">
    <name type="scientific">Podoviridae sp. ctIi96</name>
    <dbReference type="NCBI Taxonomy" id="2826550"/>
    <lineage>
        <taxon>Viruses</taxon>
        <taxon>Duplodnaviria</taxon>
        <taxon>Heunggongvirae</taxon>
        <taxon>Uroviricota</taxon>
        <taxon>Caudoviricetes</taxon>
    </lineage>
</organism>
<evidence type="ECO:0000313" key="1">
    <source>
        <dbReference type="EMBL" id="DAD76056.1"/>
    </source>
</evidence>
<protein>
    <submittedName>
        <fullName evidence="1">Uncharacterized protein</fullName>
    </submittedName>
</protein>
<sequence length="70" mass="7781">MITSCVLHEKSRPTRRSDSPCRAFDFNILCPVAVGQGKYRDTGTTGNDKSYPTLTTPHVIYALIHTLAEK</sequence>
<proteinExistence type="predicted"/>
<dbReference type="EMBL" id="BK014795">
    <property type="protein sequence ID" value="DAD76056.1"/>
    <property type="molecule type" value="Genomic_DNA"/>
</dbReference>